<reference evidence="1 2" key="1">
    <citation type="submission" date="2021-06" db="EMBL/GenBank/DDBJ databases">
        <title>Caerostris extrusa draft genome.</title>
        <authorList>
            <person name="Kono N."/>
            <person name="Arakawa K."/>
        </authorList>
    </citation>
    <scope>NUCLEOTIDE SEQUENCE [LARGE SCALE GENOMIC DNA]</scope>
</reference>
<organism evidence="1 2">
    <name type="scientific">Caerostris extrusa</name>
    <name type="common">Bark spider</name>
    <name type="synonym">Caerostris bankana</name>
    <dbReference type="NCBI Taxonomy" id="172846"/>
    <lineage>
        <taxon>Eukaryota</taxon>
        <taxon>Metazoa</taxon>
        <taxon>Ecdysozoa</taxon>
        <taxon>Arthropoda</taxon>
        <taxon>Chelicerata</taxon>
        <taxon>Arachnida</taxon>
        <taxon>Araneae</taxon>
        <taxon>Araneomorphae</taxon>
        <taxon>Entelegynae</taxon>
        <taxon>Araneoidea</taxon>
        <taxon>Araneidae</taxon>
        <taxon>Caerostris</taxon>
    </lineage>
</organism>
<dbReference type="EMBL" id="BPLR01010526">
    <property type="protein sequence ID" value="GIY39894.1"/>
    <property type="molecule type" value="Genomic_DNA"/>
</dbReference>
<sequence>MQLGNWANSSRRTSFQQSKASFVWFHQTFLISFHISMHFRHPSEPLMRFHINGPCRPLSSPTLINESICGNFAQQQTPTVLKSEYKCI</sequence>
<evidence type="ECO:0000313" key="2">
    <source>
        <dbReference type="Proteomes" id="UP001054945"/>
    </source>
</evidence>
<dbReference type="AlphaFoldDB" id="A0AAV4T3W2"/>
<dbReference type="Proteomes" id="UP001054945">
    <property type="component" value="Unassembled WGS sequence"/>
</dbReference>
<proteinExistence type="predicted"/>
<comment type="caution">
    <text evidence="1">The sequence shown here is derived from an EMBL/GenBank/DDBJ whole genome shotgun (WGS) entry which is preliminary data.</text>
</comment>
<protein>
    <submittedName>
        <fullName evidence="1">Uncharacterized protein</fullName>
    </submittedName>
</protein>
<gene>
    <name evidence="1" type="ORF">CEXT_335271</name>
</gene>
<evidence type="ECO:0000313" key="1">
    <source>
        <dbReference type="EMBL" id="GIY39894.1"/>
    </source>
</evidence>
<name>A0AAV4T3W2_CAEEX</name>
<accession>A0AAV4T3W2</accession>
<keyword evidence="2" id="KW-1185">Reference proteome</keyword>